<gene>
    <name evidence="11" type="primary">LOC120106205</name>
</gene>
<feature type="domain" description="HTH myb-type" evidence="9">
    <location>
        <begin position="59"/>
        <end position="108"/>
    </location>
</feature>
<feature type="compositionally biased region" description="Pro residues" evidence="7">
    <location>
        <begin position="141"/>
        <end position="152"/>
    </location>
</feature>
<dbReference type="GO" id="GO:0000978">
    <property type="term" value="F:RNA polymerase II cis-regulatory region sequence-specific DNA binding"/>
    <property type="evidence" value="ECO:0007669"/>
    <property type="project" value="TreeGrafter"/>
</dbReference>
<feature type="domain" description="Myb-like" evidence="8">
    <location>
        <begin position="2"/>
        <end position="53"/>
    </location>
</feature>
<dbReference type="InterPro" id="IPR050560">
    <property type="entry name" value="MYB_TF"/>
</dbReference>
<dbReference type="OrthoDB" id="2143914at2759"/>
<dbReference type="KEGG" id="pda:120106205"/>
<dbReference type="GO" id="GO:0000981">
    <property type="term" value="F:DNA-binding transcription factor activity, RNA polymerase II-specific"/>
    <property type="evidence" value="ECO:0007669"/>
    <property type="project" value="TreeGrafter"/>
</dbReference>
<dbReference type="PANTHER" id="PTHR45614:SF124">
    <property type="entry name" value="OS03G0424300 PROTEIN"/>
    <property type="match status" value="1"/>
</dbReference>
<name>A0A8B8ZNY4_PHODC</name>
<evidence type="ECO:0000256" key="2">
    <source>
        <dbReference type="ARBA" id="ARBA00022737"/>
    </source>
</evidence>
<dbReference type="InterPro" id="IPR001005">
    <property type="entry name" value="SANT/Myb"/>
</dbReference>
<evidence type="ECO:0000256" key="6">
    <source>
        <dbReference type="ARBA" id="ARBA00023242"/>
    </source>
</evidence>
<feature type="compositionally biased region" description="Low complexity" evidence="7">
    <location>
        <begin position="129"/>
        <end position="140"/>
    </location>
</feature>
<evidence type="ECO:0000256" key="7">
    <source>
        <dbReference type="SAM" id="MobiDB-lite"/>
    </source>
</evidence>
<dbReference type="AlphaFoldDB" id="A0A8B8ZNY4"/>
<organism evidence="10 11">
    <name type="scientific">Phoenix dactylifera</name>
    <name type="common">Date palm</name>
    <dbReference type="NCBI Taxonomy" id="42345"/>
    <lineage>
        <taxon>Eukaryota</taxon>
        <taxon>Viridiplantae</taxon>
        <taxon>Streptophyta</taxon>
        <taxon>Embryophyta</taxon>
        <taxon>Tracheophyta</taxon>
        <taxon>Spermatophyta</taxon>
        <taxon>Magnoliopsida</taxon>
        <taxon>Liliopsida</taxon>
        <taxon>Arecaceae</taxon>
        <taxon>Coryphoideae</taxon>
        <taxon>Phoeniceae</taxon>
        <taxon>Phoenix</taxon>
    </lineage>
</organism>
<evidence type="ECO:0000256" key="4">
    <source>
        <dbReference type="ARBA" id="ARBA00023125"/>
    </source>
</evidence>
<keyword evidence="2" id="KW-0677">Repeat</keyword>
<keyword evidence="3" id="KW-0805">Transcription regulation</keyword>
<dbReference type="SUPFAM" id="SSF46689">
    <property type="entry name" value="Homeodomain-like"/>
    <property type="match status" value="1"/>
</dbReference>
<feature type="region of interest" description="Disordered" evidence="7">
    <location>
        <begin position="111"/>
        <end position="184"/>
    </location>
</feature>
<dbReference type="InterPro" id="IPR009057">
    <property type="entry name" value="Homeodomain-like_sf"/>
</dbReference>
<dbReference type="GO" id="GO:0005634">
    <property type="term" value="C:nucleus"/>
    <property type="evidence" value="ECO:0007669"/>
    <property type="project" value="UniProtKB-SubCell"/>
</dbReference>
<dbReference type="PROSITE" id="PS51294">
    <property type="entry name" value="HTH_MYB"/>
    <property type="match status" value="2"/>
</dbReference>
<keyword evidence="10" id="KW-1185">Reference proteome</keyword>
<evidence type="ECO:0000313" key="10">
    <source>
        <dbReference type="Proteomes" id="UP000228380"/>
    </source>
</evidence>
<evidence type="ECO:0000313" key="11">
    <source>
        <dbReference type="RefSeq" id="XP_038975047.1"/>
    </source>
</evidence>
<sequence>MVEERIKGPWGPEEDEALRRLVEIHGPRNWSAISKGVPGRSGKSCRLRWCNQLSPEVEHRPFTAEEDEIIVRAHRRFGSKWATIARLLAGRTDNAVKNHWNATLKRRLASLSPASNDDDDRNKRCRSTPSGSDVSDFSVSPSPPPPPPPPPSGDDDPMTVLSLALPGRGSDSGEQQAAGLGGIRLPAEMEGAMREMVRREVRGYMEGRGCGVPEGTGVMDRLICEEVRSFMAEMGKRRYDVPLGWHL</sequence>
<evidence type="ECO:0000256" key="5">
    <source>
        <dbReference type="ARBA" id="ARBA00023163"/>
    </source>
</evidence>
<dbReference type="GeneID" id="120106205"/>
<proteinExistence type="predicted"/>
<evidence type="ECO:0000259" key="9">
    <source>
        <dbReference type="PROSITE" id="PS51294"/>
    </source>
</evidence>
<dbReference type="SMART" id="SM00717">
    <property type="entry name" value="SANT"/>
    <property type="match status" value="2"/>
</dbReference>
<feature type="domain" description="HTH myb-type" evidence="9">
    <location>
        <begin position="1"/>
        <end position="57"/>
    </location>
</feature>
<dbReference type="Gene3D" id="1.10.10.60">
    <property type="entry name" value="Homeodomain-like"/>
    <property type="match status" value="2"/>
</dbReference>
<keyword evidence="6" id="KW-0539">Nucleus</keyword>
<reference evidence="11" key="1">
    <citation type="submission" date="2025-08" db="UniProtKB">
        <authorList>
            <consortium name="RefSeq"/>
        </authorList>
    </citation>
    <scope>IDENTIFICATION</scope>
    <source>
        <tissue evidence="11">Young leaves</tissue>
    </source>
</reference>
<protein>
    <submittedName>
        <fullName evidence="11">Transcription factor MYB77-like</fullName>
    </submittedName>
</protein>
<dbReference type="InterPro" id="IPR017930">
    <property type="entry name" value="Myb_dom"/>
</dbReference>
<dbReference type="CDD" id="cd00167">
    <property type="entry name" value="SANT"/>
    <property type="match status" value="2"/>
</dbReference>
<dbReference type="RefSeq" id="XP_038975047.1">
    <property type="nucleotide sequence ID" value="XM_039119119.1"/>
</dbReference>
<feature type="domain" description="Myb-like" evidence="8">
    <location>
        <begin position="54"/>
        <end position="104"/>
    </location>
</feature>
<accession>A0A8B8ZNY4</accession>
<keyword evidence="4" id="KW-0238">DNA-binding</keyword>
<dbReference type="Proteomes" id="UP000228380">
    <property type="component" value="Unplaced"/>
</dbReference>
<comment type="subcellular location">
    <subcellularLocation>
        <location evidence="1">Nucleus</location>
    </subcellularLocation>
</comment>
<evidence type="ECO:0000256" key="3">
    <source>
        <dbReference type="ARBA" id="ARBA00023015"/>
    </source>
</evidence>
<dbReference type="PANTHER" id="PTHR45614">
    <property type="entry name" value="MYB PROTEIN-RELATED"/>
    <property type="match status" value="1"/>
</dbReference>
<dbReference type="FunFam" id="1.10.10.60:FF:000060">
    <property type="entry name" value="MYB transcription factor"/>
    <property type="match status" value="1"/>
</dbReference>
<keyword evidence="5" id="KW-0804">Transcription</keyword>
<evidence type="ECO:0000256" key="1">
    <source>
        <dbReference type="ARBA" id="ARBA00004123"/>
    </source>
</evidence>
<dbReference type="Pfam" id="PF00249">
    <property type="entry name" value="Myb_DNA-binding"/>
    <property type="match status" value="2"/>
</dbReference>
<dbReference type="PROSITE" id="PS50090">
    <property type="entry name" value="MYB_LIKE"/>
    <property type="match status" value="2"/>
</dbReference>
<evidence type="ECO:0000259" key="8">
    <source>
        <dbReference type="PROSITE" id="PS50090"/>
    </source>
</evidence>